<protein>
    <submittedName>
        <fullName evidence="2">Uncharacterized protein</fullName>
    </submittedName>
</protein>
<reference evidence="3" key="1">
    <citation type="submission" date="2016-08" db="EMBL/GenBank/DDBJ databases">
        <title>Complete genome sequence of the organohalide-respiring Epsilonproteobacterium Sulfurospirillum halorespirans.</title>
        <authorList>
            <person name="Goris T."/>
            <person name="Zimmermann J."/>
            <person name="Schenz B."/>
            <person name="Lemos M."/>
            <person name="Hackermueller J."/>
            <person name="Diekert G."/>
        </authorList>
    </citation>
    <scope>NUCLEOTIDE SEQUENCE [LARGE SCALE GENOMIC DNA]</scope>
    <source>
        <strain>DSM 13726</strain>
        <strain evidence="3">PCE-M2</strain>
    </source>
</reference>
<evidence type="ECO:0000256" key="1">
    <source>
        <dbReference type="SAM" id="MobiDB-lite"/>
    </source>
</evidence>
<gene>
    <name evidence="2" type="ORF">SHALO_1538</name>
</gene>
<evidence type="ECO:0000313" key="2">
    <source>
        <dbReference type="EMBL" id="AOO65313.1"/>
    </source>
</evidence>
<accession>A0A1D7TJY8</accession>
<dbReference type="KEGG" id="shal:SHALO_1538"/>
<organism evidence="2 3">
    <name type="scientific">Sulfurospirillum halorespirans DSM 13726</name>
    <dbReference type="NCBI Taxonomy" id="1193502"/>
    <lineage>
        <taxon>Bacteria</taxon>
        <taxon>Pseudomonadati</taxon>
        <taxon>Campylobacterota</taxon>
        <taxon>Epsilonproteobacteria</taxon>
        <taxon>Campylobacterales</taxon>
        <taxon>Sulfurospirillaceae</taxon>
        <taxon>Sulfurospirillum</taxon>
    </lineage>
</organism>
<dbReference type="EMBL" id="CP017111">
    <property type="protein sequence ID" value="AOO65313.1"/>
    <property type="molecule type" value="Genomic_DNA"/>
</dbReference>
<sequence length="60" mass="7250">MTKKRLKSLPPLIEERLKNKANKDHFIFHEEMMKILNEKRAKTHDKHVKKEPNSRRSSIL</sequence>
<name>A0A1D7TJY8_9BACT</name>
<feature type="region of interest" description="Disordered" evidence="1">
    <location>
        <begin position="39"/>
        <end position="60"/>
    </location>
</feature>
<evidence type="ECO:0000313" key="3">
    <source>
        <dbReference type="Proteomes" id="UP000094609"/>
    </source>
</evidence>
<dbReference type="AlphaFoldDB" id="A0A1D7TJY8"/>
<dbReference type="STRING" id="1193502.SHALO_1538"/>
<proteinExistence type="predicted"/>
<dbReference type="Proteomes" id="UP000094609">
    <property type="component" value="Chromosome"/>
</dbReference>
<keyword evidence="3" id="KW-1185">Reference proteome</keyword>